<dbReference type="Pfam" id="PF17288">
    <property type="entry name" value="Terminase_3C"/>
    <property type="match status" value="1"/>
</dbReference>
<keyword evidence="2" id="KW-0378">Hydrolase</keyword>
<dbReference type="STRING" id="1141106.GCA_000308095_01531"/>
<dbReference type="GO" id="GO:0004519">
    <property type="term" value="F:endonuclease activity"/>
    <property type="evidence" value="ECO:0007669"/>
    <property type="project" value="InterPro"/>
</dbReference>
<accession>A0A380G9D0</accession>
<dbReference type="Gene3D" id="3.30.420.280">
    <property type="match status" value="1"/>
</dbReference>
<dbReference type="CDD" id="cd00081">
    <property type="entry name" value="Hint"/>
    <property type="match status" value="1"/>
</dbReference>
<dbReference type="Proteomes" id="UP000255549">
    <property type="component" value="Unassembled WGS sequence"/>
</dbReference>
<dbReference type="InterPro" id="IPR006437">
    <property type="entry name" value="Phage_terminase_lsu"/>
</dbReference>
<reference evidence="2 3" key="1">
    <citation type="submission" date="2018-06" db="EMBL/GenBank/DDBJ databases">
        <authorList>
            <consortium name="Pathogen Informatics"/>
            <person name="Doyle S."/>
        </authorList>
    </citation>
    <scope>NUCLEOTIDE SEQUENCE [LARGE SCALE GENOMIC DNA]</scope>
    <source>
        <strain evidence="3">NCTC 11048</strain>
    </source>
</reference>
<dbReference type="EC" id="3.6.4.12" evidence="2"/>
<dbReference type="SUPFAM" id="SSF51294">
    <property type="entry name" value="Hedgehog/intein (Hint) domain"/>
    <property type="match status" value="1"/>
</dbReference>
<dbReference type="InterPro" id="IPR052380">
    <property type="entry name" value="Viral_DNA_packaging_terminase"/>
</dbReference>
<dbReference type="PANTHER" id="PTHR39184">
    <property type="match status" value="1"/>
</dbReference>
<dbReference type="InterPro" id="IPR035413">
    <property type="entry name" value="Terminase_L_C"/>
</dbReference>
<keyword evidence="3" id="KW-1185">Reference proteome</keyword>
<dbReference type="Gene3D" id="3.40.50.300">
    <property type="entry name" value="P-loop containing nucleotide triphosphate hydrolases"/>
    <property type="match status" value="1"/>
</dbReference>
<evidence type="ECO:0000313" key="2">
    <source>
        <dbReference type="EMBL" id="SUM47675.1"/>
    </source>
</evidence>
<dbReference type="GO" id="GO:0005524">
    <property type="term" value="F:ATP binding"/>
    <property type="evidence" value="ECO:0007669"/>
    <property type="project" value="InterPro"/>
</dbReference>
<dbReference type="InterPro" id="IPR027417">
    <property type="entry name" value="P-loop_NTPase"/>
</dbReference>
<name>A0A380G9D0_STAIN</name>
<proteinExistence type="inferred from homology"/>
<evidence type="ECO:0000259" key="1">
    <source>
        <dbReference type="SMART" id="SM00306"/>
    </source>
</evidence>
<protein>
    <submittedName>
        <fullName evidence="2">Phage terminase large subunit</fullName>
        <ecNumber evidence="2">3.6.4.12</ecNumber>
    </submittedName>
</protein>
<dbReference type="InterPro" id="IPR036844">
    <property type="entry name" value="Hint_dom_sf"/>
</dbReference>
<dbReference type="Gene3D" id="2.170.16.10">
    <property type="entry name" value="Hedgehog/Intein (Hint) domain"/>
    <property type="match status" value="1"/>
</dbReference>
<dbReference type="NCBIfam" id="TIGR01445">
    <property type="entry name" value="intein_Nterm"/>
    <property type="match status" value="1"/>
</dbReference>
<evidence type="ECO:0000313" key="3">
    <source>
        <dbReference type="Proteomes" id="UP000255549"/>
    </source>
</evidence>
<organism evidence="2 3">
    <name type="scientific">Staphylococcus intermedius NCTC 11048</name>
    <dbReference type="NCBI Taxonomy" id="1141106"/>
    <lineage>
        <taxon>Bacteria</taxon>
        <taxon>Bacillati</taxon>
        <taxon>Bacillota</taxon>
        <taxon>Bacilli</taxon>
        <taxon>Bacillales</taxon>
        <taxon>Staphylococcaceae</taxon>
        <taxon>Staphylococcus</taxon>
        <taxon>Staphylococcus intermedius group</taxon>
    </lineage>
</organism>
<dbReference type="GO" id="GO:0003678">
    <property type="term" value="F:DNA helicase activity"/>
    <property type="evidence" value="ECO:0007669"/>
    <property type="project" value="UniProtKB-EC"/>
</dbReference>
<dbReference type="EMBL" id="UHDP01000003">
    <property type="protein sequence ID" value="SUM47675.1"/>
    <property type="molecule type" value="Genomic_DNA"/>
</dbReference>
<gene>
    <name evidence="2" type="primary">dnaB_4</name>
    <name evidence="2" type="ORF">NCTC11048_02760</name>
</gene>
<dbReference type="Pfam" id="PF04466">
    <property type="entry name" value="Terminase_3"/>
    <property type="match status" value="1"/>
</dbReference>
<dbReference type="HAMAP" id="MF_04145">
    <property type="entry name" value="TERL_SPP1"/>
    <property type="match status" value="1"/>
</dbReference>
<dbReference type="PANTHER" id="PTHR39184:SF1">
    <property type="entry name" value="PBSX PHAGE TERMINASE LARGE SUBUNIT"/>
    <property type="match status" value="1"/>
</dbReference>
<dbReference type="InterPro" id="IPR006141">
    <property type="entry name" value="Intein_N"/>
</dbReference>
<dbReference type="SMART" id="SM00306">
    <property type="entry name" value="HintN"/>
    <property type="match status" value="1"/>
</dbReference>
<sequence>MTTSINLSELIPKHFHDLWRATRDTNKLNIVAKGGRGSGKSSDISIIITQLIMRYPMNAVVVRKTDNTLATSVFEQIKWAIEQQKVSHLFKVKVSPMEITYIPRGNRIIFRGAQNPERLKSLKDSRFPFSIMWIEELAEFKTEDEVTTITNSLLRGELGDGLFYKFFYSYNPPKRKQSWVNKKYETSFQPENTFVHHSTYLNNPYISKQFIQEAEAAKQRNEMRYRWEYMGEAIGSGVVPFDNLRVETIPDDLFGTFDNIRNAIDFGYATDPLAFVRWHYDKKKQIIYAVDEYYGVQISNRQLGKWLQDKGYQSEEIYADSAEPKSIDELKKEHGIKRVKGVKKGPDSVEYGERWLNDLEAIVIDPKRTPNIAREFENIDYETDKDGNVKPKLEDKDNHCVTGDTLIDTSNGQVPIKDLVGTTGLVKCFNEDKQIATESTYFDVRLTRENANVFEIETESGRKIKATSDHLILTTNGWKMVKELNTDDEIISI</sequence>
<dbReference type="InterPro" id="IPR035412">
    <property type="entry name" value="Terminase_L_N"/>
</dbReference>
<dbReference type="NCBIfam" id="TIGR01547">
    <property type="entry name" value="phage_term_2"/>
    <property type="match status" value="1"/>
</dbReference>
<dbReference type="InterPro" id="IPR003587">
    <property type="entry name" value="Hint_dom_N"/>
</dbReference>
<dbReference type="GO" id="GO:0016539">
    <property type="term" value="P:intein-mediated protein splicing"/>
    <property type="evidence" value="ECO:0007669"/>
    <property type="project" value="InterPro"/>
</dbReference>
<dbReference type="PROSITE" id="PS50817">
    <property type="entry name" value="INTEIN_N_TER"/>
    <property type="match status" value="1"/>
</dbReference>
<dbReference type="AlphaFoldDB" id="A0A380G9D0"/>
<dbReference type="InterPro" id="IPR044269">
    <property type="entry name" value="Terminase_large_su_SPP1-like"/>
</dbReference>
<dbReference type="OrthoDB" id="9768556at2"/>
<feature type="domain" description="Hint" evidence="1">
    <location>
        <begin position="398"/>
        <end position="493"/>
    </location>
</feature>
<dbReference type="GO" id="GO:0016887">
    <property type="term" value="F:ATP hydrolysis activity"/>
    <property type="evidence" value="ECO:0007669"/>
    <property type="project" value="InterPro"/>
</dbReference>